<dbReference type="Pfam" id="PF00480">
    <property type="entry name" value="ROK"/>
    <property type="match status" value="1"/>
</dbReference>
<dbReference type="PANTHER" id="PTHR18964:SF149">
    <property type="entry name" value="BIFUNCTIONAL UDP-N-ACETYLGLUCOSAMINE 2-EPIMERASE_N-ACETYLMANNOSAMINE KINASE"/>
    <property type="match status" value="1"/>
</dbReference>
<accession>A0ABR7LF26</accession>
<dbReference type="InterPro" id="IPR000600">
    <property type="entry name" value="ROK"/>
</dbReference>
<sequence>MLKATTPRGRCLEGLREVRVATIRELAARTGLSRPTVEALIADIEAEGLVDGDVAPAPPSSGGGRPARRYRFRAERHHVVGLDLSDVRLRVAVANLAGDIVHTDIDGPASPRTGTADLAPLRAHVLRAFDAARLPHGTLAGVTVAVPGIVGGDGRLSRSPAVREWQGVDIAGRLTEVFGCRVTVENDLVLAAGAEATLGASRFADTSLYLLTWFHVSARLVLGGRVHLGRHHQAGELLALRVLAGPVRGDEGPWEHIEATDARLAAGGPEGLRLAEELTDRMALAVGGLLAAVDPDLVVLGGRLGRYADLLVPMLRPKVAAQLNLPFEYPIVGHALGELDVSLGGVLRSFDTVGAGLLRSPDVSTPVITLREHAPA</sequence>
<gene>
    <name evidence="2" type="ORF">GPZ80_28875</name>
</gene>
<evidence type="ECO:0000313" key="2">
    <source>
        <dbReference type="EMBL" id="MBC6451182.1"/>
    </source>
</evidence>
<reference evidence="2 3" key="1">
    <citation type="submission" date="2020-06" db="EMBL/GenBank/DDBJ databases">
        <title>Actinokineospora xiongansis sp. nov., isolated from soil of Baiyangdian.</title>
        <authorList>
            <person name="Zhang X."/>
        </authorList>
    </citation>
    <scope>NUCLEOTIDE SEQUENCE [LARGE SCALE GENOMIC DNA]</scope>
    <source>
        <strain evidence="2 3">HBU206404</strain>
    </source>
</reference>
<dbReference type="EMBL" id="JABVED010000025">
    <property type="protein sequence ID" value="MBC6451182.1"/>
    <property type="molecule type" value="Genomic_DNA"/>
</dbReference>
<dbReference type="SUPFAM" id="SSF53067">
    <property type="entry name" value="Actin-like ATPase domain"/>
    <property type="match status" value="1"/>
</dbReference>
<dbReference type="RefSeq" id="WP_187224263.1">
    <property type="nucleotide sequence ID" value="NZ_JABVED010000025.1"/>
</dbReference>
<name>A0ABR7LF26_9PSEU</name>
<dbReference type="InterPro" id="IPR036390">
    <property type="entry name" value="WH_DNA-bd_sf"/>
</dbReference>
<dbReference type="Gene3D" id="1.10.10.10">
    <property type="entry name" value="Winged helix-like DNA-binding domain superfamily/Winged helix DNA-binding domain"/>
    <property type="match status" value="1"/>
</dbReference>
<dbReference type="Gene3D" id="3.30.420.40">
    <property type="match status" value="2"/>
</dbReference>
<dbReference type="SUPFAM" id="SSF46785">
    <property type="entry name" value="Winged helix' DNA-binding domain"/>
    <property type="match status" value="1"/>
</dbReference>
<evidence type="ECO:0000256" key="1">
    <source>
        <dbReference type="ARBA" id="ARBA00006479"/>
    </source>
</evidence>
<comment type="caution">
    <text evidence="2">The sequence shown here is derived from an EMBL/GenBank/DDBJ whole genome shotgun (WGS) entry which is preliminary data.</text>
</comment>
<dbReference type="InterPro" id="IPR036388">
    <property type="entry name" value="WH-like_DNA-bd_sf"/>
</dbReference>
<proteinExistence type="inferred from homology"/>
<dbReference type="Proteomes" id="UP000734823">
    <property type="component" value="Unassembled WGS sequence"/>
</dbReference>
<dbReference type="InterPro" id="IPR043129">
    <property type="entry name" value="ATPase_NBD"/>
</dbReference>
<organism evidence="2 3">
    <name type="scientific">Actinokineospora xionganensis</name>
    <dbReference type="NCBI Taxonomy" id="2684470"/>
    <lineage>
        <taxon>Bacteria</taxon>
        <taxon>Bacillati</taxon>
        <taxon>Actinomycetota</taxon>
        <taxon>Actinomycetes</taxon>
        <taxon>Pseudonocardiales</taxon>
        <taxon>Pseudonocardiaceae</taxon>
        <taxon>Actinokineospora</taxon>
    </lineage>
</organism>
<dbReference type="PANTHER" id="PTHR18964">
    <property type="entry name" value="ROK (REPRESSOR, ORF, KINASE) FAMILY"/>
    <property type="match status" value="1"/>
</dbReference>
<protein>
    <submittedName>
        <fullName evidence="2">ROK family transcriptional regulator</fullName>
    </submittedName>
</protein>
<comment type="similarity">
    <text evidence="1">Belongs to the ROK (NagC/XylR) family.</text>
</comment>
<keyword evidence="3" id="KW-1185">Reference proteome</keyword>
<evidence type="ECO:0000313" key="3">
    <source>
        <dbReference type="Proteomes" id="UP000734823"/>
    </source>
</evidence>